<reference evidence="2" key="1">
    <citation type="journal article" date="2023" name="Front. Microbiol.">
        <title>Genomic characterization of carbapenem-resistant Klebsiella oxytoca complex in China: a multi-center study.</title>
        <authorList>
            <person name="Wan W."/>
            <person name="Yang X."/>
            <person name="Yu H."/>
            <person name="Wang M."/>
            <person name="Jia W."/>
            <person name="Huang B."/>
            <person name="Qu F."/>
            <person name="Shan B."/>
            <person name="Tang Y.W."/>
            <person name="Chen L."/>
            <person name="Du H."/>
        </authorList>
    </citation>
    <scope>NUCLEOTIDE SEQUENCE</scope>
    <source>
        <strain evidence="2">HD1688</strain>
    </source>
</reference>
<dbReference type="AlphaFoldDB" id="A0A1Q8YTU3"/>
<dbReference type="GeneID" id="66558524"/>
<evidence type="ECO:0000313" key="4">
    <source>
        <dbReference type="Proteomes" id="UP001175817"/>
    </source>
</evidence>
<dbReference type="Proteomes" id="UP001249822">
    <property type="component" value="Unassembled WGS sequence"/>
</dbReference>
<evidence type="ECO:0000313" key="2">
    <source>
        <dbReference type="EMBL" id="MDS7900489.1"/>
    </source>
</evidence>
<sequence>MLHRVILFLLFGLLPTSLVRAAPAQQLFNDWQVTCNNQNFCVARNVGLHHGLVMTLTRSAGAATSASLRIELGGVGNPVAALAPIAPRLRLDGKPLSLGDKHWQIADKLLETDDSVTIDAFLQQVQAAKAITLENGLQAISLQGLKAALLFIDSRQKRVGSETAWVGKGEEPPLSVPPAPALRSVARIDVAESPLSRDELNDLMDYGNERMNSSACSLDPFRREVRVAALTDDRVLLMTSCEAGAYNTIWLAWLVSRQRPYIAHPVRLTLPFQPPGDGPRDVELVNARYDDRRQELVTLDKGRAPGDCGTQTRWRYDGQRFSLVRYARQPQCDNWQGPDAWPTLWVTRSVPRPPR</sequence>
<protein>
    <submittedName>
        <fullName evidence="3">DUF1176 domain-containing protein</fullName>
    </submittedName>
</protein>
<dbReference type="KEGG" id="kom:HR38_25195"/>
<feature type="chain" id="PRO_5043148931" evidence="1">
    <location>
        <begin position="22"/>
        <end position="355"/>
    </location>
</feature>
<organism evidence="3 4">
    <name type="scientific">Klebsiella michiganensis</name>
    <dbReference type="NCBI Taxonomy" id="1134687"/>
    <lineage>
        <taxon>Bacteria</taxon>
        <taxon>Pseudomonadati</taxon>
        <taxon>Pseudomonadota</taxon>
        <taxon>Gammaproteobacteria</taxon>
        <taxon>Enterobacterales</taxon>
        <taxon>Enterobacteriaceae</taxon>
        <taxon>Klebsiella/Raoultella group</taxon>
        <taxon>Klebsiella</taxon>
    </lineage>
</organism>
<reference evidence="3" key="2">
    <citation type="journal article" date="2023" name="Nat. Commun.">
        <title>Genomic dissection of endemic carbapenem resistance reveals metallo-beta-lactamase dissemination through clonal, plasmid and integron transfer.</title>
        <authorList>
            <person name="Macesic N."/>
            <person name="Hawkey J."/>
            <person name="Vezina B."/>
            <person name="Wisniewski J.A."/>
            <person name="Cottingham H."/>
            <person name="Blakeway L.V."/>
            <person name="Harshegyi T."/>
            <person name="Pragastis K."/>
            <person name="Badoordeen G.Z."/>
            <person name="Dennison A."/>
            <person name="Spelman D.W."/>
            <person name="Jenney A.W.J."/>
            <person name="Peleg A.Y."/>
        </authorList>
    </citation>
    <scope>NUCLEOTIDE SEQUENCE</scope>
    <source>
        <strain evidence="3">CPO078</strain>
    </source>
</reference>
<reference evidence="3" key="4">
    <citation type="submission" date="2024-01" db="EMBL/GenBank/DDBJ databases">
        <authorList>
            <person name="Macesic N."/>
        </authorList>
    </citation>
    <scope>NUCLEOTIDE SEQUENCE</scope>
    <source>
        <strain evidence="3">CPO078</strain>
    </source>
</reference>
<proteinExistence type="predicted"/>
<feature type="signal peptide" evidence="1">
    <location>
        <begin position="1"/>
        <end position="21"/>
    </location>
</feature>
<dbReference type="RefSeq" id="WP_032720557.1">
    <property type="nucleotide sequence ID" value="NZ_ABVZTX020000021.1"/>
</dbReference>
<dbReference type="EMBL" id="JARTTH020000001">
    <property type="protein sequence ID" value="MEC6050294.1"/>
    <property type="molecule type" value="Genomic_DNA"/>
</dbReference>
<gene>
    <name evidence="2" type="ORF">PTQ40_16080</name>
    <name evidence="3" type="ORF">QAB24_007190</name>
</gene>
<dbReference type="Proteomes" id="UP001175817">
    <property type="component" value="Unassembled WGS sequence"/>
</dbReference>
<dbReference type="Pfam" id="PF06674">
    <property type="entry name" value="DUF1176"/>
    <property type="match status" value="1"/>
</dbReference>
<evidence type="ECO:0000256" key="1">
    <source>
        <dbReference type="SAM" id="SignalP"/>
    </source>
</evidence>
<reference evidence="2" key="3">
    <citation type="submission" date="2023-01" db="EMBL/GenBank/DDBJ databases">
        <authorList>
            <person name="Du H."/>
            <person name="Wan W."/>
        </authorList>
    </citation>
    <scope>NUCLEOTIDE SEQUENCE</scope>
    <source>
        <strain evidence="2">HD1688</strain>
    </source>
</reference>
<dbReference type="InterPro" id="IPR009560">
    <property type="entry name" value="DUF1176"/>
</dbReference>
<accession>A0A1Q8YTU3</accession>
<dbReference type="EMBL" id="JAQSKY010000012">
    <property type="protein sequence ID" value="MDS7900489.1"/>
    <property type="molecule type" value="Genomic_DNA"/>
</dbReference>
<name>A0A1Q8YTU3_9ENTR</name>
<keyword evidence="1" id="KW-0732">Signal</keyword>
<comment type="caution">
    <text evidence="3">The sequence shown here is derived from an EMBL/GenBank/DDBJ whole genome shotgun (WGS) entry which is preliminary data.</text>
</comment>
<evidence type="ECO:0000313" key="3">
    <source>
        <dbReference type="EMBL" id="MEC6050294.1"/>
    </source>
</evidence>